<comment type="caution">
    <text evidence="2">The sequence shown here is derived from an EMBL/GenBank/DDBJ whole genome shotgun (WGS) entry which is preliminary data.</text>
</comment>
<evidence type="ECO:0000259" key="1">
    <source>
        <dbReference type="Pfam" id="PF00535"/>
    </source>
</evidence>
<dbReference type="InterPro" id="IPR029044">
    <property type="entry name" value="Nucleotide-diphossugar_trans"/>
</dbReference>
<dbReference type="Gene3D" id="3.90.550.10">
    <property type="entry name" value="Spore Coat Polysaccharide Biosynthesis Protein SpsA, Chain A"/>
    <property type="match status" value="1"/>
</dbReference>
<organism evidence="2 3">
    <name type="scientific">Thalassotalea mangrovi</name>
    <dbReference type="NCBI Taxonomy" id="2572245"/>
    <lineage>
        <taxon>Bacteria</taxon>
        <taxon>Pseudomonadati</taxon>
        <taxon>Pseudomonadota</taxon>
        <taxon>Gammaproteobacteria</taxon>
        <taxon>Alteromonadales</taxon>
        <taxon>Colwelliaceae</taxon>
        <taxon>Thalassotalea</taxon>
    </lineage>
</organism>
<gene>
    <name evidence="2" type="ORF">E8M12_07725</name>
</gene>
<dbReference type="CDD" id="cd00761">
    <property type="entry name" value="Glyco_tranf_GTA_type"/>
    <property type="match status" value="1"/>
</dbReference>
<dbReference type="GO" id="GO:0016758">
    <property type="term" value="F:hexosyltransferase activity"/>
    <property type="evidence" value="ECO:0007669"/>
    <property type="project" value="UniProtKB-ARBA"/>
</dbReference>
<feature type="domain" description="Glycosyltransferase 2-like" evidence="1">
    <location>
        <begin position="6"/>
        <end position="125"/>
    </location>
</feature>
<evidence type="ECO:0000313" key="2">
    <source>
        <dbReference type="EMBL" id="TKB45648.1"/>
    </source>
</evidence>
<dbReference type="Pfam" id="PF00535">
    <property type="entry name" value="Glycos_transf_2"/>
    <property type="match status" value="1"/>
</dbReference>
<dbReference type="AlphaFoldDB" id="A0A4U1B5G9"/>
<protein>
    <submittedName>
        <fullName evidence="2">Glycosyltransferase family 2 protein</fullName>
    </submittedName>
</protein>
<dbReference type="InterPro" id="IPR001173">
    <property type="entry name" value="Glyco_trans_2-like"/>
</dbReference>
<name>A0A4U1B5G9_9GAMM</name>
<dbReference type="PANTHER" id="PTHR22916:SF3">
    <property type="entry name" value="UDP-GLCNAC:BETAGAL BETA-1,3-N-ACETYLGLUCOSAMINYLTRANSFERASE-LIKE PROTEIN 1"/>
    <property type="match status" value="1"/>
</dbReference>
<dbReference type="PANTHER" id="PTHR22916">
    <property type="entry name" value="GLYCOSYLTRANSFERASE"/>
    <property type="match status" value="1"/>
</dbReference>
<keyword evidence="2" id="KW-0808">Transferase</keyword>
<reference evidence="2 3" key="1">
    <citation type="submission" date="2019-04" db="EMBL/GenBank/DDBJ databases">
        <title>Thalassotalea guangxiensis sp. nov., isolated from sediment of the coastal wetland.</title>
        <authorList>
            <person name="Zheng S."/>
            <person name="Zhang D."/>
        </authorList>
    </citation>
    <scope>NUCLEOTIDE SEQUENCE [LARGE SCALE GENOMIC DNA]</scope>
    <source>
        <strain evidence="2 3">ZS-4</strain>
    </source>
</reference>
<evidence type="ECO:0000313" key="3">
    <source>
        <dbReference type="Proteomes" id="UP000307999"/>
    </source>
</evidence>
<sequence>MEPKISIVLPVQSHHGSIISALDTVLEQTFSDVEIIVIDGSGSPECQEVLYCYQDKITYVQANTRHLSELCNIGLYMASAEYIIFHQCEQFWHPGKLACQYKAMSSNPLLVACVGKIAAGKDKFTEFNLADSDYQLATFSSVGEYAPLPLAITLFKTNVVKQSAGLVGNNWQSAKARLYFHCLSYGRIAGLPMMTTEGANDARTDGDVDDLALLQLVNECLNLVQNQMKKIQLSQYKRQICMVLSRQSTTSGEYKQAAEYLLRAAKNSLLAVYYQCKLRYRVG</sequence>
<dbReference type="RefSeq" id="WP_136735513.1">
    <property type="nucleotide sequence ID" value="NZ_SWDB01000017.1"/>
</dbReference>
<dbReference type="EMBL" id="SWDB01000017">
    <property type="protein sequence ID" value="TKB45648.1"/>
    <property type="molecule type" value="Genomic_DNA"/>
</dbReference>
<keyword evidence="3" id="KW-1185">Reference proteome</keyword>
<dbReference type="SUPFAM" id="SSF53448">
    <property type="entry name" value="Nucleotide-diphospho-sugar transferases"/>
    <property type="match status" value="1"/>
</dbReference>
<proteinExistence type="predicted"/>
<dbReference type="OrthoDB" id="9801954at2"/>
<accession>A0A4U1B5G9</accession>
<dbReference type="Proteomes" id="UP000307999">
    <property type="component" value="Unassembled WGS sequence"/>
</dbReference>